<dbReference type="EMBL" id="CP064747">
    <property type="protein sequence ID" value="QPC60515.1"/>
    <property type="molecule type" value="Genomic_DNA"/>
</dbReference>
<proteinExistence type="predicted"/>
<dbReference type="AlphaFoldDB" id="A0A7S8D237"/>
<sequence length="182" mass="20513">MSGAIDSVIEDGKSLYQVFLQKDTDPSEVVDLIKSTVRHDYISPRSDADDASISAQFKAMSSQIAKVKDHKAIVRVIKVEFPVQDIITPRGRRSFAESNYYIRPINGENVDQCNATGAILKTILEDQIGKPMMRDGKVSKWRASITDEQIVKVEDLDGVRVSPRTYQVRRKETSPPLLHWLP</sequence>
<gene>
    <name evidence="1" type="ORF">HYE67_002746</name>
</gene>
<reference evidence="1" key="1">
    <citation type="submission" date="2020-11" db="EMBL/GenBank/DDBJ databases">
        <title>The chromosome-scale genome resource for two endophytic Fusarium species: F. culmorum and F. pseudograminearum.</title>
        <authorList>
            <person name="Yuan Z."/>
        </authorList>
    </citation>
    <scope>NUCLEOTIDE SEQUENCE</scope>
    <source>
        <strain evidence="1">Class2-1B</strain>
    </source>
</reference>
<name>A0A7S8D237_FUSCU</name>
<protein>
    <submittedName>
        <fullName evidence="1">Uncharacterized protein</fullName>
    </submittedName>
</protein>
<accession>A0A7S8D237</accession>
<evidence type="ECO:0000313" key="2">
    <source>
        <dbReference type="Proteomes" id="UP000663297"/>
    </source>
</evidence>
<dbReference type="Proteomes" id="UP000663297">
    <property type="component" value="Chromosome 1"/>
</dbReference>
<evidence type="ECO:0000313" key="1">
    <source>
        <dbReference type="EMBL" id="QPC60515.1"/>
    </source>
</evidence>
<organism evidence="1 2">
    <name type="scientific">Fusarium culmorum</name>
    <dbReference type="NCBI Taxonomy" id="5516"/>
    <lineage>
        <taxon>Eukaryota</taxon>
        <taxon>Fungi</taxon>
        <taxon>Dikarya</taxon>
        <taxon>Ascomycota</taxon>
        <taxon>Pezizomycotina</taxon>
        <taxon>Sordariomycetes</taxon>
        <taxon>Hypocreomycetidae</taxon>
        <taxon>Hypocreales</taxon>
        <taxon>Nectriaceae</taxon>
        <taxon>Fusarium</taxon>
    </lineage>
</organism>